<dbReference type="PATRIC" id="fig|874156.12.peg.2480"/>
<name>A0A0H0XKZ6_9SPHN</name>
<reference evidence="2 3" key="1">
    <citation type="submission" date="2015-04" db="EMBL/GenBank/DDBJ databases">
        <title>The draft genome sequence of Erythrobacter marinus HWDM-33.</title>
        <authorList>
            <person name="Zhuang L."/>
            <person name="Liu Y."/>
            <person name="Shao Z."/>
        </authorList>
    </citation>
    <scope>NUCLEOTIDE SEQUENCE [LARGE SCALE GENOMIC DNA]</scope>
    <source>
        <strain evidence="2 3">HWDM-33</strain>
    </source>
</reference>
<sequence length="191" mass="20304">MAASLSFAAPAQAQSEPFIGQLMLTGANFCPRGWANAEGQLLPISSNSALFSLLGTTYGGDGESSFGLPDLRGRAPIGQGRGPGLADQRWGQRGGSESFTITEAQMPSHRHTAGLSVNALESNTNQPARSYPAVGPVGTNTYYRGTRPPYFMAADAFEIFPTGGNQSVNKRSPYLAMYWCIAMQGIYPSRS</sequence>
<evidence type="ECO:0000313" key="3">
    <source>
        <dbReference type="Proteomes" id="UP000053455"/>
    </source>
</evidence>
<proteinExistence type="predicted"/>
<evidence type="ECO:0000259" key="1">
    <source>
        <dbReference type="Pfam" id="PF07484"/>
    </source>
</evidence>
<protein>
    <recommendedName>
        <fullName evidence="1">Phage tail collar domain-containing protein</fullName>
    </recommendedName>
</protein>
<dbReference type="InterPro" id="IPR037053">
    <property type="entry name" value="Phage_tail_collar_dom_sf"/>
</dbReference>
<evidence type="ECO:0000313" key="2">
    <source>
        <dbReference type="EMBL" id="KLI63009.1"/>
    </source>
</evidence>
<dbReference type="Gene3D" id="3.90.1340.10">
    <property type="entry name" value="Phage tail collar domain"/>
    <property type="match status" value="1"/>
</dbReference>
<dbReference type="AlphaFoldDB" id="A0A0H0XKZ6"/>
<dbReference type="SUPFAM" id="SSF88874">
    <property type="entry name" value="Receptor-binding domain of short tail fibre protein gp12"/>
    <property type="match status" value="1"/>
</dbReference>
<dbReference type="InterPro" id="IPR011083">
    <property type="entry name" value="Phage_tail_collar_dom"/>
</dbReference>
<dbReference type="STRING" id="874156.GCA_001021555_02492"/>
<accession>A0A0H0XKZ6</accession>
<dbReference type="Proteomes" id="UP000053455">
    <property type="component" value="Unassembled WGS sequence"/>
</dbReference>
<dbReference type="OrthoDB" id="9810174at2"/>
<comment type="caution">
    <text evidence="2">The sequence shown here is derived from an EMBL/GenBank/DDBJ whole genome shotgun (WGS) entry which is preliminary data.</text>
</comment>
<dbReference type="EMBL" id="LBHU01000004">
    <property type="protein sequence ID" value="KLI63009.1"/>
    <property type="molecule type" value="Genomic_DNA"/>
</dbReference>
<gene>
    <name evidence="2" type="ORF">AAV99_12065</name>
</gene>
<keyword evidence="3" id="KW-1185">Reference proteome</keyword>
<organism evidence="2 3">
    <name type="scientific">Aurantiacibacter marinus</name>
    <dbReference type="NCBI Taxonomy" id="874156"/>
    <lineage>
        <taxon>Bacteria</taxon>
        <taxon>Pseudomonadati</taxon>
        <taxon>Pseudomonadota</taxon>
        <taxon>Alphaproteobacteria</taxon>
        <taxon>Sphingomonadales</taxon>
        <taxon>Erythrobacteraceae</taxon>
        <taxon>Aurantiacibacter</taxon>
    </lineage>
</organism>
<dbReference type="RefSeq" id="WP_047094533.1">
    <property type="nucleotide sequence ID" value="NZ_LBHU01000004.1"/>
</dbReference>
<feature type="domain" description="Phage tail collar" evidence="1">
    <location>
        <begin position="20"/>
        <end position="76"/>
    </location>
</feature>
<dbReference type="Pfam" id="PF07484">
    <property type="entry name" value="Collar"/>
    <property type="match status" value="1"/>
</dbReference>